<proteinExistence type="predicted"/>
<dbReference type="EMBL" id="GU474884">
    <property type="protein sequence ID" value="ADI18221.1"/>
    <property type="molecule type" value="Genomic_DNA"/>
</dbReference>
<feature type="domain" description="YbaK/aminoacyl-tRNA synthetase-associated" evidence="1">
    <location>
        <begin position="27"/>
        <end position="145"/>
    </location>
</feature>
<dbReference type="InterPro" id="IPR007214">
    <property type="entry name" value="YbaK/aa-tRNA-synth-assoc-dom"/>
</dbReference>
<sequence>MHIAKHRKAKKVQEALGPDFTVLEFDQPTASVAQAASAIGCTVAQIAKSLVFADAEGDPVLVIASGANRVDEAKVGQILGTTIHRADADFVKRATGFYIGGVPPVGHSTHPSVVLDQKLMDFDEIWAAGGTPTSVFRLGPNQLTNLTGGAFADVALA</sequence>
<dbReference type="CDD" id="cd04333">
    <property type="entry name" value="ProX_deacylase"/>
    <property type="match status" value="1"/>
</dbReference>
<name>E0XUY0_9GAMM</name>
<reference evidence="2" key="1">
    <citation type="journal article" date="2011" name="Environ. Microbiol.">
        <title>Time-series analyses of Monterey Bay coastal microbial picoplankton using a 'genome proxy' microarray.</title>
        <authorList>
            <person name="Rich V.I."/>
            <person name="Pham V.D."/>
            <person name="Eppley J."/>
            <person name="Shi Y."/>
            <person name="DeLong E.F."/>
        </authorList>
    </citation>
    <scope>NUCLEOTIDE SEQUENCE</scope>
</reference>
<organism evidence="2">
    <name type="scientific">uncultured gamma proteobacterium HF0200_40H22</name>
    <dbReference type="NCBI Taxonomy" id="710985"/>
    <lineage>
        <taxon>Bacteria</taxon>
        <taxon>Pseudomonadati</taxon>
        <taxon>Pseudomonadota</taxon>
        <taxon>Gammaproteobacteria</taxon>
        <taxon>environmental samples</taxon>
    </lineage>
</organism>
<accession>E0XUY0</accession>
<dbReference type="Pfam" id="PF04073">
    <property type="entry name" value="tRNA_edit"/>
    <property type="match status" value="1"/>
</dbReference>
<protein>
    <submittedName>
        <fullName evidence="2">Uncharacterized conserved protein</fullName>
    </submittedName>
</protein>
<evidence type="ECO:0000313" key="2">
    <source>
        <dbReference type="EMBL" id="ADI18221.1"/>
    </source>
</evidence>
<dbReference type="SUPFAM" id="SSF55826">
    <property type="entry name" value="YbaK/ProRS associated domain"/>
    <property type="match status" value="1"/>
</dbReference>
<dbReference type="PANTHER" id="PTHR30411">
    <property type="entry name" value="CYTOPLASMIC PROTEIN"/>
    <property type="match status" value="1"/>
</dbReference>
<dbReference type="GO" id="GO:0002161">
    <property type="term" value="F:aminoacyl-tRNA deacylase activity"/>
    <property type="evidence" value="ECO:0007669"/>
    <property type="project" value="InterPro"/>
</dbReference>
<dbReference type="InterPro" id="IPR036754">
    <property type="entry name" value="YbaK/aa-tRNA-synt-asso_dom_sf"/>
</dbReference>
<dbReference type="AlphaFoldDB" id="E0XUY0"/>
<dbReference type="Gene3D" id="3.90.960.10">
    <property type="entry name" value="YbaK/aminoacyl-tRNA synthetase-associated domain"/>
    <property type="match status" value="1"/>
</dbReference>
<dbReference type="PANTHER" id="PTHR30411:SF1">
    <property type="entry name" value="CYTOPLASMIC PROTEIN"/>
    <property type="match status" value="1"/>
</dbReference>
<evidence type="ECO:0000259" key="1">
    <source>
        <dbReference type="Pfam" id="PF04073"/>
    </source>
</evidence>